<dbReference type="SUPFAM" id="SSF56053">
    <property type="entry name" value="Ribosomal protein L6"/>
    <property type="match status" value="2"/>
</dbReference>
<evidence type="ECO:0000256" key="3">
    <source>
        <dbReference type="ARBA" id="ARBA00035454"/>
    </source>
</evidence>
<sequence length="185" mass="20418">MSKIGEKIIEIPQGVNIILDKDNVTVKGSQGEIVIGIPNKLEFIKKENGLSVKRSNEEKKTKSIHGLYRQLINNAVLGVQKLWEKRLKIVGTGYTVKLDKDDLVFKIGYSHPVIFKKVPGIKFQVEGNNKAVVLGSDKQLVGQVAYQIKILKKPDVYKGKGIQYEGEKLRIKPGKKVKAAGAAAA</sequence>
<gene>
    <name evidence="8" type="ORF">US40_C0002G0162</name>
</gene>
<feature type="domain" description="Large ribosomal subunit protein uL6 alpha-beta" evidence="7">
    <location>
        <begin position="11"/>
        <end position="81"/>
    </location>
</feature>
<dbReference type="AlphaFoldDB" id="A0A0G0G6B2"/>
<comment type="similarity">
    <text evidence="5">Belongs to the universal ribosomal protein uL6 family.</text>
</comment>
<dbReference type="PANTHER" id="PTHR11655:SF14">
    <property type="entry name" value="LARGE RIBOSOMAL SUBUNIT PROTEIN UL6M"/>
    <property type="match status" value="1"/>
</dbReference>
<evidence type="ECO:0000313" key="9">
    <source>
        <dbReference type="Proteomes" id="UP000034917"/>
    </source>
</evidence>
<dbReference type="InterPro" id="IPR036789">
    <property type="entry name" value="Ribosomal_uL6-like_a/b-dom_sf"/>
</dbReference>
<keyword evidence="2 5" id="KW-0687">Ribonucleoprotein</keyword>
<evidence type="ECO:0000259" key="7">
    <source>
        <dbReference type="Pfam" id="PF00347"/>
    </source>
</evidence>
<dbReference type="PATRIC" id="fig|1618486.3.peg.249"/>
<proteinExistence type="inferred from homology"/>
<dbReference type="PIRSF" id="PIRSF002162">
    <property type="entry name" value="Ribosomal_L6"/>
    <property type="match status" value="1"/>
</dbReference>
<dbReference type="Gene3D" id="3.90.930.12">
    <property type="entry name" value="Ribosomal protein L6, alpha-beta domain"/>
    <property type="match status" value="2"/>
</dbReference>
<keyword evidence="6" id="KW-0694">RNA-binding</keyword>
<dbReference type="PANTHER" id="PTHR11655">
    <property type="entry name" value="60S/50S RIBOSOMAL PROTEIN L6/L9"/>
    <property type="match status" value="1"/>
</dbReference>
<evidence type="ECO:0000256" key="2">
    <source>
        <dbReference type="ARBA" id="ARBA00023274"/>
    </source>
</evidence>
<name>A0A0G0G6B2_9BACT</name>
<dbReference type="GO" id="GO:0003735">
    <property type="term" value="F:structural constituent of ribosome"/>
    <property type="evidence" value="ECO:0007669"/>
    <property type="project" value="UniProtKB-UniRule"/>
</dbReference>
<evidence type="ECO:0000256" key="6">
    <source>
        <dbReference type="RuleBase" id="RU003870"/>
    </source>
</evidence>
<dbReference type="InterPro" id="IPR020040">
    <property type="entry name" value="Ribosomal_uL6_a/b-dom"/>
</dbReference>
<feature type="domain" description="Large ribosomal subunit protein uL6 alpha-beta" evidence="7">
    <location>
        <begin position="90"/>
        <end position="164"/>
    </location>
</feature>
<dbReference type="InterPro" id="IPR019906">
    <property type="entry name" value="Ribosomal_uL6_bac-type"/>
</dbReference>
<dbReference type="GO" id="GO:0019843">
    <property type="term" value="F:rRNA binding"/>
    <property type="evidence" value="ECO:0007669"/>
    <property type="project" value="UniProtKB-UniRule"/>
</dbReference>
<dbReference type="InterPro" id="IPR000702">
    <property type="entry name" value="Ribosomal_uL6-like"/>
</dbReference>
<keyword evidence="1 5" id="KW-0689">Ribosomal protein</keyword>
<evidence type="ECO:0000256" key="4">
    <source>
        <dbReference type="NCBIfam" id="TIGR03654"/>
    </source>
</evidence>
<evidence type="ECO:0000256" key="5">
    <source>
        <dbReference type="RuleBase" id="RU003869"/>
    </source>
</evidence>
<organism evidence="8 9">
    <name type="scientific">Candidatus Roizmanbacteria bacterium GW2011_GWC2_37_13</name>
    <dbReference type="NCBI Taxonomy" id="1618486"/>
    <lineage>
        <taxon>Bacteria</taxon>
        <taxon>Candidatus Roizmaniibacteriota</taxon>
    </lineage>
</organism>
<keyword evidence="6" id="KW-0699">rRNA-binding</keyword>
<protein>
    <recommendedName>
        <fullName evidence="3 4">50S ribosomal protein L6</fullName>
    </recommendedName>
</protein>
<comment type="caution">
    <text evidence="8">The sequence shown here is derived from an EMBL/GenBank/DDBJ whole genome shotgun (WGS) entry which is preliminary data.</text>
</comment>
<dbReference type="InterPro" id="IPR002358">
    <property type="entry name" value="Ribosomal_uL6_CS"/>
</dbReference>
<dbReference type="Pfam" id="PF00347">
    <property type="entry name" value="Ribosomal_L6"/>
    <property type="match status" value="2"/>
</dbReference>
<dbReference type="GO" id="GO:0022625">
    <property type="term" value="C:cytosolic large ribosomal subunit"/>
    <property type="evidence" value="ECO:0007669"/>
    <property type="project" value="UniProtKB-UniRule"/>
</dbReference>
<reference evidence="8 9" key="1">
    <citation type="journal article" date="2015" name="Nature">
        <title>rRNA introns, odd ribosomes, and small enigmatic genomes across a large radiation of phyla.</title>
        <authorList>
            <person name="Brown C.T."/>
            <person name="Hug L.A."/>
            <person name="Thomas B.C."/>
            <person name="Sharon I."/>
            <person name="Castelle C.J."/>
            <person name="Singh A."/>
            <person name="Wilkins M.J."/>
            <person name="Williams K.H."/>
            <person name="Banfield J.F."/>
        </authorList>
    </citation>
    <scope>NUCLEOTIDE SEQUENCE [LARGE SCALE GENOMIC DNA]</scope>
</reference>
<dbReference type="Proteomes" id="UP000034917">
    <property type="component" value="Unassembled WGS sequence"/>
</dbReference>
<dbReference type="PRINTS" id="PR00059">
    <property type="entry name" value="RIBOSOMALL6"/>
</dbReference>
<dbReference type="PROSITE" id="PS00525">
    <property type="entry name" value="RIBOSOMAL_L6_1"/>
    <property type="match status" value="1"/>
</dbReference>
<evidence type="ECO:0000256" key="1">
    <source>
        <dbReference type="ARBA" id="ARBA00022980"/>
    </source>
</evidence>
<dbReference type="EMBL" id="LBSV01000002">
    <property type="protein sequence ID" value="KKQ26628.1"/>
    <property type="molecule type" value="Genomic_DNA"/>
</dbReference>
<evidence type="ECO:0000313" key="8">
    <source>
        <dbReference type="EMBL" id="KKQ26628.1"/>
    </source>
</evidence>
<dbReference type="NCBIfam" id="TIGR03654">
    <property type="entry name" value="L6_bact"/>
    <property type="match status" value="1"/>
</dbReference>
<accession>A0A0G0G6B2</accession>
<comment type="function">
    <text evidence="6">This protein binds to the 23S rRNA, and is important in its secondary structure. It is located near the subunit interface in the base of the L7/L12 stalk, and near the tRNA binding site of the peptidyltransferase center.</text>
</comment>
<dbReference type="GO" id="GO:0002181">
    <property type="term" value="P:cytoplasmic translation"/>
    <property type="evidence" value="ECO:0007669"/>
    <property type="project" value="TreeGrafter"/>
</dbReference>